<dbReference type="AlphaFoldDB" id="A0A1U7DK84"/>
<dbReference type="RefSeq" id="WP_076980399.1">
    <property type="nucleotide sequence ID" value="NZ_CP019124.1"/>
</dbReference>
<protein>
    <recommendedName>
        <fullName evidence="1">TniQ domain-containing protein</fullName>
    </recommendedName>
</protein>
<accession>A0A2M9DCL8</accession>
<accession>A0A1U7DK84</accession>
<proteinExistence type="predicted"/>
<evidence type="ECO:0000313" key="3">
    <source>
        <dbReference type="Proteomes" id="UP000187266"/>
    </source>
</evidence>
<dbReference type="Pfam" id="PF06527">
    <property type="entry name" value="TniQ"/>
    <property type="match status" value="1"/>
</dbReference>
<dbReference type="InterPro" id="IPR009492">
    <property type="entry name" value="TniQ"/>
</dbReference>
<evidence type="ECO:0000259" key="1">
    <source>
        <dbReference type="Pfam" id="PF06527"/>
    </source>
</evidence>
<organism evidence="2 3">
    <name type="scientific">Brevirhabdus pacifica</name>
    <dbReference type="NCBI Taxonomy" id="1267768"/>
    <lineage>
        <taxon>Bacteria</taxon>
        <taxon>Pseudomonadati</taxon>
        <taxon>Pseudomonadota</taxon>
        <taxon>Alphaproteobacteria</taxon>
        <taxon>Rhodobacterales</taxon>
        <taxon>Paracoccaceae</taxon>
        <taxon>Brevirhabdus</taxon>
    </lineage>
</organism>
<dbReference type="OrthoDB" id="7595282at2"/>
<gene>
    <name evidence="2" type="ORF">BV394_12115</name>
</gene>
<feature type="domain" description="TniQ" evidence="1">
    <location>
        <begin position="10"/>
        <end position="133"/>
    </location>
</feature>
<dbReference type="STRING" id="1267768.BV394_12115"/>
<keyword evidence="3" id="KW-1185">Reference proteome</keyword>
<reference evidence="2 3" key="1">
    <citation type="submission" date="2017-01" db="EMBL/GenBank/DDBJ databases">
        <title>Genomic analysis of Xuhuaishuia manganoxidans DY6-4.</title>
        <authorList>
            <person name="Wang X."/>
        </authorList>
    </citation>
    <scope>NUCLEOTIDE SEQUENCE [LARGE SCALE GENOMIC DNA]</scope>
    <source>
        <strain evidence="2 3">DY6-4</strain>
    </source>
</reference>
<evidence type="ECO:0000313" key="2">
    <source>
        <dbReference type="EMBL" id="APX90381.1"/>
    </source>
</evidence>
<sequence length="607" mass="66515">MLLPYLPFLGDETPISYGVRFSKFHTGRPLTTTVKDFRIDPLDMISNKLSALSRLAEISGATVADFRRNVPVALGGREYDLRGEIVTAEFLSSPKIAFCPACLHEDDQAGERRSRWTWSFAVVRTCPAHQIALQSRVKASWNDSLQSLTHVVPEKGEALQALAAASAHRAPSPLQDYVLARLEGNAGPQWLDEQTLDQAVRATELLGVLLEFGPTQLLPELTEAEWDRAGRVGFHYTSQGEVGVRQALQEQFDRFSNAKGSPGPRKIFGCFYNALAHSKSMKNPGDIARIVREFMWDHIPMPAGRKVLGAILEERRLHTVASLAKETGHDARRLRNMLVAEGVIPGNAVAHFPIPVEKGREVAARVKRIVDVIRLPEVLHCTRPLASQLLSDRLLTPIFYQGSRADGGSQQGVDSEEISHLLRDLEAKAPLVGKADADLVRLSKASEKAKLPGSTIVQLILAGYLKRVVRVENEPGIGGLRLCPAEVKKTAEAVLVGIGATHAFAALTLPVDAGWELAGRSGGDVSLMPFKIIGPDPAYPITRFLPEIVTTFEERFTTLAHVAKRDGIGVRTMKDLLKKVGVKPLLKWREVGADIYRTSDIAKVLPA</sequence>
<dbReference type="EMBL" id="CP019124">
    <property type="protein sequence ID" value="APX90381.1"/>
    <property type="molecule type" value="Genomic_DNA"/>
</dbReference>
<dbReference type="Proteomes" id="UP000187266">
    <property type="component" value="Chromosome"/>
</dbReference>
<name>A0A1U7DK84_9RHOB</name>